<dbReference type="KEGG" id="mkc:kam1_140"/>
<dbReference type="EMBL" id="JQNX01000009">
    <property type="protein sequence ID" value="KIE57898.1"/>
    <property type="molecule type" value="Genomic_DNA"/>
</dbReference>
<dbReference type="STRING" id="1202785.A946_10620"/>
<reference evidence="2 4" key="1">
    <citation type="submission" date="2014-08" db="EMBL/GenBank/DDBJ databases">
        <title>Methylacidiphilum kamchatkense strain Kam1 draft genome sequence.</title>
        <authorList>
            <person name="Birkeland N.-K."/>
            <person name="Erikstad H.A."/>
        </authorList>
    </citation>
    <scope>NUCLEOTIDE SEQUENCE [LARGE SCALE GENOMIC DNA]</scope>
    <source>
        <strain evidence="2 4">Kam1</strain>
    </source>
</reference>
<reference evidence="3" key="2">
    <citation type="journal article" date="2019" name="BMC Genomics">
        <title>Complete genome sequence analysis of the thermoacidophilic verrucomicrobial methanotroph 'Candidatus Methylacidiphilum kamchatkense' strain Kam1 and comparison with its closest relatives.</title>
        <authorList>
            <person name="Kruse T."/>
            <person name="Ratnadevi C.M."/>
            <person name="Erikstad H.A."/>
            <person name="Birkeland N.K."/>
        </authorList>
    </citation>
    <scope>NUCLEOTIDE SEQUENCE</scope>
    <source>
        <strain evidence="3">Kam1</strain>
    </source>
</reference>
<dbReference type="AlphaFoldDB" id="A0A0C1UPY5"/>
<accession>A0A0C1UPY5</accession>
<dbReference type="Proteomes" id="UP000031594">
    <property type="component" value="Unassembled WGS sequence"/>
</dbReference>
<evidence type="ECO:0000313" key="3">
    <source>
        <dbReference type="EMBL" id="QDQ41399.1"/>
    </source>
</evidence>
<dbReference type="GO" id="GO:0016491">
    <property type="term" value="F:oxidoreductase activity"/>
    <property type="evidence" value="ECO:0007669"/>
    <property type="project" value="InterPro"/>
</dbReference>
<dbReference type="Gene3D" id="3.40.109.10">
    <property type="entry name" value="NADH Oxidase"/>
    <property type="match status" value="2"/>
</dbReference>
<evidence type="ECO:0000313" key="5">
    <source>
        <dbReference type="Proteomes" id="UP000315925"/>
    </source>
</evidence>
<dbReference type="EMBL" id="CP037899">
    <property type="protein sequence ID" value="QDQ41399.1"/>
    <property type="molecule type" value="Genomic_DNA"/>
</dbReference>
<dbReference type="OrthoDB" id="9801593at2"/>
<reference evidence="5" key="3">
    <citation type="submission" date="2019-03" db="EMBL/GenBank/DDBJ databases">
        <title>Complete genome of Methylacidiphilum kamchatkense Kam1.</title>
        <authorList>
            <person name="Kruse T."/>
            <person name="Murarilal Ratnadevi C."/>
            <person name="Erikstad H.-A."/>
            <person name="Birkeland N.-K."/>
        </authorList>
    </citation>
    <scope>NUCLEOTIDE SEQUENCE [LARGE SCALE GENOMIC DNA]</scope>
    <source>
        <strain evidence="5">kam1</strain>
    </source>
</reference>
<keyword evidence="4" id="KW-1185">Reference proteome</keyword>
<feature type="domain" description="Nitroreductase" evidence="1">
    <location>
        <begin position="77"/>
        <end position="231"/>
    </location>
</feature>
<evidence type="ECO:0000259" key="1">
    <source>
        <dbReference type="Pfam" id="PF00881"/>
    </source>
</evidence>
<dbReference type="PANTHER" id="PTHR42741">
    <property type="entry name" value="NITROREDUCTASE FAMILY PROTEIN"/>
    <property type="match status" value="1"/>
</dbReference>
<dbReference type="RefSeq" id="WP_039722179.1">
    <property type="nucleotide sequence ID" value="NZ_CP037899.1"/>
</dbReference>
<sequence length="558" mass="64639">MGKSLEERYFAVFDYHERTKHRLQAYAPSPMFLDWENEPFLFRVYEGAFKVFLPILKDIPSPSFDSLGFKSIDPQPISMESISLFLLDSLAISAWKSAPGLMPWSLRINPSSGNLHPTEVYLVLDAIGNEETETALYHYCALYHCLEKRAILGKNLLREWGLTNQFFLVGISSIFWRESWKYGERAYRYCQLDIGHVLGTISYAAAMLGWNTYMIEGVGTELLGSILGIASQRGMEKEHPETLLLISPPQKKKPQLFITEEKFKKLIPKTLFGIPNRLSKEHFPWPIIEKISEACQQASSFPIAIQLDKELFPNDSQSIPSFDREIAAREIIRRRRSAQAMDSKAWLDKDHFRLLLQKIKSTLSNRKFPFDLFRENFIVALLFFVNRIEGLPRGLYLLNISSDLARITQMLDQDFLWEIIFAPLPFFFLKPFRTERIVQTIHCHQSIASNGFFSLGIIVEFEKSLQLVGPTVYPELFWQCGLLGQFLYLEAEASGFRGTGIGCFFDDECHRLLGINDKQWQSLYHFTIGKEIIDERIQKIDPYFFLEKIRKELVNIRS</sequence>
<evidence type="ECO:0000313" key="2">
    <source>
        <dbReference type="EMBL" id="KIE57898.1"/>
    </source>
</evidence>
<dbReference type="InterPro" id="IPR000415">
    <property type="entry name" value="Nitroreductase-like"/>
</dbReference>
<dbReference type="Proteomes" id="UP000315925">
    <property type="component" value="Chromosome"/>
</dbReference>
<protein>
    <submittedName>
        <fullName evidence="2">Nitroreductase</fullName>
    </submittedName>
    <submittedName>
        <fullName evidence="3">SagB-type dehydrogenase family enzyme</fullName>
    </submittedName>
</protein>
<gene>
    <name evidence="2" type="ORF">A946_10620</name>
    <name evidence="3" type="ORF">kam1_140</name>
</gene>
<dbReference type="PANTHER" id="PTHR42741:SF3">
    <property type="entry name" value="NITROREDUCTASE FAMILY PROTEIN"/>
    <property type="match status" value="1"/>
</dbReference>
<dbReference type="SUPFAM" id="SSF55469">
    <property type="entry name" value="FMN-dependent nitroreductase-like"/>
    <property type="match status" value="2"/>
</dbReference>
<proteinExistence type="predicted"/>
<dbReference type="Pfam" id="PF00881">
    <property type="entry name" value="Nitroreductase"/>
    <property type="match status" value="1"/>
</dbReference>
<organism evidence="3 5">
    <name type="scientific">Methylacidiphilum kamchatkense Kam1</name>
    <dbReference type="NCBI Taxonomy" id="1202785"/>
    <lineage>
        <taxon>Bacteria</taxon>
        <taxon>Pseudomonadati</taxon>
        <taxon>Verrucomicrobiota</taxon>
        <taxon>Methylacidiphilae</taxon>
        <taxon>Methylacidiphilales</taxon>
        <taxon>Methylacidiphilaceae</taxon>
        <taxon>Methylacidiphilum (ex Ratnadevi et al. 2023)</taxon>
    </lineage>
</organism>
<name>A0A0C1UPY5_9BACT</name>
<evidence type="ECO:0000313" key="4">
    <source>
        <dbReference type="Proteomes" id="UP000031594"/>
    </source>
</evidence>
<dbReference type="CDD" id="cd02142">
    <property type="entry name" value="McbC_SagB-like_oxidoreductase"/>
    <property type="match status" value="1"/>
</dbReference>
<dbReference type="InterPro" id="IPR029479">
    <property type="entry name" value="Nitroreductase"/>
</dbReference>